<evidence type="ECO:0000313" key="2">
    <source>
        <dbReference type="Proteomes" id="UP000249390"/>
    </source>
</evidence>
<keyword evidence="2" id="KW-1185">Reference proteome</keyword>
<proteinExistence type="predicted"/>
<reference evidence="1 2" key="1">
    <citation type="submission" date="2018-06" db="EMBL/GenBank/DDBJ databases">
        <title>The Genome of Cuscuta australis (Dodder) Provides Insight into the Evolution of Plant Parasitism.</title>
        <authorList>
            <person name="Liu H."/>
        </authorList>
    </citation>
    <scope>NUCLEOTIDE SEQUENCE [LARGE SCALE GENOMIC DNA]</scope>
    <source>
        <strain evidence="2">cv. Yunnan</strain>
        <tissue evidence="1">Vines</tissue>
    </source>
</reference>
<sequence length="56" mass="6691">MVKYRLIWNSAGYYPMLMTWVQKTNNSQLHGTNSQSSWLISIHPRQGMKTLRLFLY</sequence>
<organism evidence="1 2">
    <name type="scientific">Cuscuta australis</name>
    <dbReference type="NCBI Taxonomy" id="267555"/>
    <lineage>
        <taxon>Eukaryota</taxon>
        <taxon>Viridiplantae</taxon>
        <taxon>Streptophyta</taxon>
        <taxon>Embryophyta</taxon>
        <taxon>Tracheophyta</taxon>
        <taxon>Spermatophyta</taxon>
        <taxon>Magnoliopsida</taxon>
        <taxon>eudicotyledons</taxon>
        <taxon>Gunneridae</taxon>
        <taxon>Pentapetalae</taxon>
        <taxon>asterids</taxon>
        <taxon>lamiids</taxon>
        <taxon>Solanales</taxon>
        <taxon>Convolvulaceae</taxon>
        <taxon>Cuscuteae</taxon>
        <taxon>Cuscuta</taxon>
        <taxon>Cuscuta subgen. Grammica</taxon>
        <taxon>Cuscuta sect. Cleistogrammica</taxon>
    </lineage>
</organism>
<name>A0A328CZE2_9ASTE</name>
<dbReference type="Proteomes" id="UP000249390">
    <property type="component" value="Unassembled WGS sequence"/>
</dbReference>
<protein>
    <submittedName>
        <fullName evidence="1">Uncharacterized protein</fullName>
    </submittedName>
</protein>
<dbReference type="AlphaFoldDB" id="A0A328CZE2"/>
<dbReference type="EMBL" id="NQVE01000215">
    <property type="protein sequence ID" value="RAL37691.1"/>
    <property type="molecule type" value="Genomic_DNA"/>
</dbReference>
<comment type="caution">
    <text evidence="1">The sequence shown here is derived from an EMBL/GenBank/DDBJ whole genome shotgun (WGS) entry which is preliminary data.</text>
</comment>
<evidence type="ECO:0000313" key="1">
    <source>
        <dbReference type="EMBL" id="RAL37691.1"/>
    </source>
</evidence>
<accession>A0A328CZE2</accession>
<gene>
    <name evidence="1" type="ORF">DM860_000385</name>
</gene>